<sequence>MKVHIDIDCTPEEARALFGLPDVQPMQNALMKEIEVRMKKALAAMEPEALVKTWLPVSIQGFEEWQKFVWSRLTGRGKSESDSRKGADD</sequence>
<dbReference type="EMBL" id="UIDG01000031">
    <property type="protein sequence ID" value="SUS04324.1"/>
    <property type="molecule type" value="Genomic_DNA"/>
</dbReference>
<evidence type="ECO:0000313" key="1">
    <source>
        <dbReference type="EMBL" id="SUS04324.1"/>
    </source>
</evidence>
<name>A0A380TGN5_9ZZZZ</name>
<accession>A0A380TGN5</accession>
<keyword evidence="2" id="KW-0687">Ribonucleoprotein</keyword>
<keyword evidence="2" id="KW-0689">Ribosomal protein</keyword>
<organism evidence="2">
    <name type="scientific">metagenome</name>
    <dbReference type="NCBI Taxonomy" id="256318"/>
    <lineage>
        <taxon>unclassified sequences</taxon>
        <taxon>metagenomes</taxon>
    </lineage>
</organism>
<evidence type="ECO:0000313" key="2">
    <source>
        <dbReference type="EMBL" id="SUS06814.1"/>
    </source>
</evidence>
<proteinExistence type="predicted"/>
<dbReference type="EMBL" id="UIDG01000258">
    <property type="protein sequence ID" value="SUS06814.1"/>
    <property type="molecule type" value="Genomic_DNA"/>
</dbReference>
<protein>
    <submittedName>
        <fullName evidence="2">Ribosomal protein S1</fullName>
    </submittedName>
</protein>
<dbReference type="GO" id="GO:0005840">
    <property type="term" value="C:ribosome"/>
    <property type="evidence" value="ECO:0007669"/>
    <property type="project" value="UniProtKB-KW"/>
</dbReference>
<gene>
    <name evidence="1" type="ORF">DF3PB_1260004</name>
    <name evidence="2" type="ORF">DF3PB_3300005</name>
</gene>
<dbReference type="InterPro" id="IPR045502">
    <property type="entry name" value="DUF6489"/>
</dbReference>
<reference evidence="2" key="1">
    <citation type="submission" date="2018-07" db="EMBL/GenBank/DDBJ databases">
        <authorList>
            <person name="Quirk P.G."/>
            <person name="Krulwich T.A."/>
        </authorList>
    </citation>
    <scope>NUCLEOTIDE SEQUENCE</scope>
</reference>
<dbReference type="Pfam" id="PF20099">
    <property type="entry name" value="DUF6489"/>
    <property type="match status" value="1"/>
</dbReference>
<dbReference type="AlphaFoldDB" id="A0A380TGN5"/>